<gene>
    <name evidence="1" type="ORF">SOCE836_101530</name>
</gene>
<organism evidence="1 2">
    <name type="scientific">Sorangium cellulosum</name>
    <name type="common">Polyangium cellulosum</name>
    <dbReference type="NCBI Taxonomy" id="56"/>
    <lineage>
        <taxon>Bacteria</taxon>
        <taxon>Pseudomonadati</taxon>
        <taxon>Myxococcota</taxon>
        <taxon>Polyangia</taxon>
        <taxon>Polyangiales</taxon>
        <taxon>Polyangiaceae</taxon>
        <taxon>Sorangium</taxon>
    </lineage>
</organism>
<proteinExistence type="predicted"/>
<accession>A0A4P2R4G4</accession>
<protein>
    <submittedName>
        <fullName evidence="1">Uncharacterized protein</fullName>
    </submittedName>
</protein>
<sequence>MELAREPTLPLSGVFVVLALSAPPSDLGP</sequence>
<reference evidence="1 2" key="1">
    <citation type="submission" date="2015-09" db="EMBL/GenBank/DDBJ databases">
        <title>Sorangium comparison.</title>
        <authorList>
            <person name="Zaburannyi N."/>
            <person name="Bunk B."/>
            <person name="Overmann J."/>
            <person name="Mueller R."/>
        </authorList>
    </citation>
    <scope>NUCLEOTIDE SEQUENCE [LARGE SCALE GENOMIC DNA]</scope>
    <source>
        <strain evidence="1 2">So ce836</strain>
    </source>
</reference>
<evidence type="ECO:0000313" key="2">
    <source>
        <dbReference type="Proteomes" id="UP000295497"/>
    </source>
</evidence>
<name>A0A4P2R4G4_SORCE</name>
<dbReference type="EMBL" id="CP012672">
    <property type="protein sequence ID" value="AUX37915.1"/>
    <property type="molecule type" value="Genomic_DNA"/>
</dbReference>
<dbReference type="AlphaFoldDB" id="A0A4P2R4G4"/>
<evidence type="ECO:0000313" key="1">
    <source>
        <dbReference type="EMBL" id="AUX37915.1"/>
    </source>
</evidence>
<dbReference type="Proteomes" id="UP000295497">
    <property type="component" value="Chromosome"/>
</dbReference>